<comment type="similarity">
    <text evidence="3">Belongs to the CENP-O/MCM21 family.</text>
</comment>
<reference evidence="7" key="1">
    <citation type="submission" date="2023-03" db="EMBL/GenBank/DDBJ databases">
        <authorList>
            <person name="Julca I."/>
        </authorList>
    </citation>
    <scope>NUCLEOTIDE SEQUENCE</scope>
</reference>
<evidence type="ECO:0000256" key="6">
    <source>
        <dbReference type="ARBA" id="ARBA00023328"/>
    </source>
</evidence>
<comment type="subcellular location">
    <subcellularLocation>
        <location evidence="2">Chromosome</location>
        <location evidence="2">Centromere</location>
    </subcellularLocation>
    <subcellularLocation>
        <location evidence="1">Nucleus</location>
    </subcellularLocation>
</comment>
<evidence type="ECO:0000256" key="3">
    <source>
        <dbReference type="ARBA" id="ARBA00007321"/>
    </source>
</evidence>
<gene>
    <name evidence="7" type="ORF">OLC1_LOCUS24267</name>
</gene>
<evidence type="ECO:0000313" key="8">
    <source>
        <dbReference type="Proteomes" id="UP001161247"/>
    </source>
</evidence>
<evidence type="ECO:0000256" key="4">
    <source>
        <dbReference type="ARBA" id="ARBA00022454"/>
    </source>
</evidence>
<dbReference type="GO" id="GO:0031511">
    <property type="term" value="C:Mis6-Sim4 complex"/>
    <property type="evidence" value="ECO:0007669"/>
    <property type="project" value="TreeGrafter"/>
</dbReference>
<organism evidence="7 8">
    <name type="scientific">Oldenlandia corymbosa var. corymbosa</name>
    <dbReference type="NCBI Taxonomy" id="529605"/>
    <lineage>
        <taxon>Eukaryota</taxon>
        <taxon>Viridiplantae</taxon>
        <taxon>Streptophyta</taxon>
        <taxon>Embryophyta</taxon>
        <taxon>Tracheophyta</taxon>
        <taxon>Spermatophyta</taxon>
        <taxon>Magnoliopsida</taxon>
        <taxon>eudicotyledons</taxon>
        <taxon>Gunneridae</taxon>
        <taxon>Pentapetalae</taxon>
        <taxon>asterids</taxon>
        <taxon>lamiids</taxon>
        <taxon>Gentianales</taxon>
        <taxon>Rubiaceae</taxon>
        <taxon>Rubioideae</taxon>
        <taxon>Spermacoceae</taxon>
        <taxon>Hedyotis-Oldenlandia complex</taxon>
        <taxon>Oldenlandia</taxon>
    </lineage>
</organism>
<dbReference type="PANTHER" id="PTHR14582">
    <property type="entry name" value="INNER KINETOCHORE SUBUNIT MAL2"/>
    <property type="match status" value="1"/>
</dbReference>
<sequence length="238" mass="27809">MLSLPTLAPITVRRPPYYHKNHIRHQIHYVEPPKENNGINCRTTIFTKIELPLNKKKTIAEFFKRTLRDVPLRLESKSFLEKMTFVEHTVTFFLPIRKAENEYLCSNALVHLIKELYGNQIELYNSLPHHTWLNSSLMITIDVASFLRKVTSDSLTTTMVMSKSTNKFILERMSYAEDALEIMSLPEDEPDVSWVNYFVKEVPSGNAGQLFSLEQKRNRAFNDIMPSWIDQLYIEPDI</sequence>
<name>A0AAV1EF56_OLDCO</name>
<dbReference type="GO" id="GO:0005634">
    <property type="term" value="C:nucleus"/>
    <property type="evidence" value="ECO:0007669"/>
    <property type="project" value="UniProtKB-SubCell"/>
</dbReference>
<dbReference type="EMBL" id="OX459126">
    <property type="protein sequence ID" value="CAI9118386.1"/>
    <property type="molecule type" value="Genomic_DNA"/>
</dbReference>
<evidence type="ECO:0000256" key="2">
    <source>
        <dbReference type="ARBA" id="ARBA00004584"/>
    </source>
</evidence>
<keyword evidence="4" id="KW-0158">Chromosome</keyword>
<keyword evidence="8" id="KW-1185">Reference proteome</keyword>
<evidence type="ECO:0000256" key="1">
    <source>
        <dbReference type="ARBA" id="ARBA00004123"/>
    </source>
</evidence>
<evidence type="ECO:0000256" key="5">
    <source>
        <dbReference type="ARBA" id="ARBA00023242"/>
    </source>
</evidence>
<dbReference type="AlphaFoldDB" id="A0AAV1EF56"/>
<keyword evidence="5" id="KW-0539">Nucleus</keyword>
<dbReference type="Proteomes" id="UP001161247">
    <property type="component" value="Chromosome 9"/>
</dbReference>
<proteinExistence type="inferred from homology"/>
<dbReference type="PANTHER" id="PTHR14582:SF1">
    <property type="entry name" value="CENTROMERE PROTEIN O"/>
    <property type="match status" value="1"/>
</dbReference>
<accession>A0AAV1EF56</accession>
<dbReference type="InterPro" id="IPR018464">
    <property type="entry name" value="CENP-O"/>
</dbReference>
<protein>
    <submittedName>
        <fullName evidence="7">OLC1v1019951C1</fullName>
    </submittedName>
</protein>
<evidence type="ECO:0000313" key="7">
    <source>
        <dbReference type="EMBL" id="CAI9118386.1"/>
    </source>
</evidence>
<keyword evidence="6" id="KW-0137">Centromere</keyword>